<organism evidence="3">
    <name type="scientific">Thermus aquaticus</name>
    <dbReference type="NCBI Taxonomy" id="271"/>
    <lineage>
        <taxon>Bacteria</taxon>
        <taxon>Thermotogati</taxon>
        <taxon>Deinococcota</taxon>
        <taxon>Deinococci</taxon>
        <taxon>Thermales</taxon>
        <taxon>Thermaceae</taxon>
        <taxon>Thermus</taxon>
    </lineage>
</organism>
<feature type="transmembrane region" description="Helical" evidence="2">
    <location>
        <begin position="96"/>
        <end position="113"/>
    </location>
</feature>
<accession>A0A2U9QI47</accession>
<keyword evidence="2" id="KW-1133">Transmembrane helix</keyword>
<dbReference type="Pfam" id="PF04956">
    <property type="entry name" value="TrbC"/>
    <property type="match status" value="1"/>
</dbReference>
<protein>
    <submittedName>
        <fullName evidence="3">TrbC/VirB2 family protein</fullName>
    </submittedName>
</protein>
<feature type="transmembrane region" description="Helical" evidence="2">
    <location>
        <begin position="49"/>
        <end position="67"/>
    </location>
</feature>
<feature type="region of interest" description="Disordered" evidence="1">
    <location>
        <begin position="1"/>
        <end position="23"/>
    </location>
</feature>
<dbReference type="EMBL" id="CP020572">
    <property type="protein sequence ID" value="AWU47346.1"/>
    <property type="molecule type" value="Genomic_DNA"/>
</dbReference>
<dbReference type="AlphaFoldDB" id="A0A2U9QI47"/>
<gene>
    <name evidence="3" type="ORF">B6246_p0090</name>
</gene>
<evidence type="ECO:0000313" key="3">
    <source>
        <dbReference type="EMBL" id="AWU47346.1"/>
    </source>
</evidence>
<keyword evidence="2" id="KW-0472">Membrane</keyword>
<reference evidence="3" key="1">
    <citation type="submission" date="2018-06" db="EMBL/GenBank/DDBJ databases">
        <authorList>
            <person name="Zhirakovskaya E."/>
        </authorList>
    </citation>
    <scope>NUCLEOTIDE SEQUENCE</scope>
    <source>
        <strain evidence="3">YT-1</strain>
        <plasmid evidence="3">p61</plasmid>
    </source>
</reference>
<evidence type="ECO:0000256" key="1">
    <source>
        <dbReference type="SAM" id="MobiDB-lite"/>
    </source>
</evidence>
<geneLocation type="plasmid" evidence="3">
    <name>p61</name>
</geneLocation>
<sequence length="157" mass="16496">MKAPRHSGKRETRHSGKREVTRRRTAMLEKVKPIFAKVKAFLATEHGKFLVMGLLVSVLLMSGVAHASNSDPASQAFGNVAAALCTIIKYLKGPIGLGVIVLMFAIGGISLAIGGRNALPLMIGAGIGGIIVAAAPYFAKMFINPSESLPQACNNVL</sequence>
<keyword evidence="3" id="KW-0614">Plasmid</keyword>
<feature type="compositionally biased region" description="Basic and acidic residues" evidence="1">
    <location>
        <begin position="9"/>
        <end position="19"/>
    </location>
</feature>
<feature type="transmembrane region" description="Helical" evidence="2">
    <location>
        <begin position="119"/>
        <end position="139"/>
    </location>
</feature>
<evidence type="ECO:0000256" key="2">
    <source>
        <dbReference type="SAM" id="Phobius"/>
    </source>
</evidence>
<proteinExistence type="predicted"/>
<keyword evidence="2" id="KW-0812">Transmembrane</keyword>
<dbReference type="InterPro" id="IPR007039">
    <property type="entry name" value="TrbC/VirB2"/>
</dbReference>
<name>A0A2U9QI47_THEAQ</name>